<name>A0AA41SF27_PAPNU</name>
<evidence type="ECO:0000256" key="1">
    <source>
        <dbReference type="SAM" id="Phobius"/>
    </source>
</evidence>
<evidence type="ECO:0000313" key="2">
    <source>
        <dbReference type="EMBL" id="MCL7033840.1"/>
    </source>
</evidence>
<reference evidence="2" key="1">
    <citation type="submission" date="2022-03" db="EMBL/GenBank/DDBJ databases">
        <title>A functionally conserved STORR gene fusion in Papaver species that diverged 16.8 million years ago.</title>
        <authorList>
            <person name="Catania T."/>
        </authorList>
    </citation>
    <scope>NUCLEOTIDE SEQUENCE</scope>
    <source>
        <strain evidence="2">S-191538</strain>
    </source>
</reference>
<protein>
    <submittedName>
        <fullName evidence="2">Uncharacterized protein</fullName>
    </submittedName>
</protein>
<evidence type="ECO:0000313" key="3">
    <source>
        <dbReference type="Proteomes" id="UP001177140"/>
    </source>
</evidence>
<keyword evidence="3" id="KW-1185">Reference proteome</keyword>
<keyword evidence="1" id="KW-1133">Transmembrane helix</keyword>
<keyword evidence="1" id="KW-0812">Transmembrane</keyword>
<feature type="non-terminal residue" evidence="2">
    <location>
        <position position="1"/>
    </location>
</feature>
<dbReference type="AlphaFoldDB" id="A0AA41SF27"/>
<accession>A0AA41SF27</accession>
<organism evidence="2 3">
    <name type="scientific">Papaver nudicaule</name>
    <name type="common">Iceland poppy</name>
    <dbReference type="NCBI Taxonomy" id="74823"/>
    <lineage>
        <taxon>Eukaryota</taxon>
        <taxon>Viridiplantae</taxon>
        <taxon>Streptophyta</taxon>
        <taxon>Embryophyta</taxon>
        <taxon>Tracheophyta</taxon>
        <taxon>Spermatophyta</taxon>
        <taxon>Magnoliopsida</taxon>
        <taxon>Ranunculales</taxon>
        <taxon>Papaveraceae</taxon>
        <taxon>Papaveroideae</taxon>
        <taxon>Papaver</taxon>
    </lineage>
</organism>
<dbReference type="Proteomes" id="UP001177140">
    <property type="component" value="Unassembled WGS sequence"/>
</dbReference>
<feature type="transmembrane region" description="Helical" evidence="1">
    <location>
        <begin position="15"/>
        <end position="38"/>
    </location>
</feature>
<dbReference type="EMBL" id="JAJJMA010139054">
    <property type="protein sequence ID" value="MCL7033840.1"/>
    <property type="molecule type" value="Genomic_DNA"/>
</dbReference>
<sequence length="51" mass="6035">INQLLRNLIQEHMELQLMIALTFCQVLQFLQLVPLVLVKLMRSLAYVQLVR</sequence>
<gene>
    <name evidence="2" type="ORF">MKW94_009841</name>
</gene>
<keyword evidence="1" id="KW-0472">Membrane</keyword>
<feature type="non-terminal residue" evidence="2">
    <location>
        <position position="51"/>
    </location>
</feature>
<comment type="caution">
    <text evidence="2">The sequence shown here is derived from an EMBL/GenBank/DDBJ whole genome shotgun (WGS) entry which is preliminary data.</text>
</comment>
<proteinExistence type="predicted"/>